<evidence type="ECO:0000313" key="5">
    <source>
        <dbReference type="Proteomes" id="UP001209746"/>
    </source>
</evidence>
<keyword evidence="1" id="KW-0812">Transmembrane</keyword>
<evidence type="ECO:0000313" key="2">
    <source>
        <dbReference type="EMBL" id="MCU4719367.1"/>
    </source>
</evidence>
<dbReference type="Proteomes" id="UP001209746">
    <property type="component" value="Unassembled WGS sequence"/>
</dbReference>
<evidence type="ECO:0000256" key="1">
    <source>
        <dbReference type="SAM" id="Phobius"/>
    </source>
</evidence>
<keyword evidence="4" id="KW-1185">Reference proteome</keyword>
<proteinExistence type="predicted"/>
<feature type="transmembrane region" description="Helical" evidence="1">
    <location>
        <begin position="12"/>
        <end position="38"/>
    </location>
</feature>
<reference evidence="3" key="1">
    <citation type="submission" date="2023-02" db="EMBL/GenBank/DDBJ databases">
        <title>Enrichment on poylsaccharides allowed isolation of novel metabolic and taxonomic groups of Haloarchaea.</title>
        <authorList>
            <person name="Sorokin D.Y."/>
            <person name="Elcheninov A.G."/>
            <person name="Khizhniak T.V."/>
            <person name="Kolganova T.V."/>
            <person name="Kublanov I.V."/>
        </authorList>
    </citation>
    <scope>NUCLEOTIDE SEQUENCE</scope>
    <source>
        <strain evidence="2 4">HArc-curdl5-1</strain>
        <strain evidence="3">HArc-curdl7</strain>
    </source>
</reference>
<dbReference type="EMBL" id="JAOPKD010000025">
    <property type="protein sequence ID" value="MCU4728368.1"/>
    <property type="molecule type" value="Genomic_DNA"/>
</dbReference>
<dbReference type="AlphaFoldDB" id="A0AAE3ID19"/>
<dbReference type="EMBL" id="JAOPKC010000026">
    <property type="protein sequence ID" value="MCU4719367.1"/>
    <property type="molecule type" value="Genomic_DNA"/>
</dbReference>
<dbReference type="Proteomes" id="UP001208186">
    <property type="component" value="Unassembled WGS sequence"/>
</dbReference>
<gene>
    <name evidence="3" type="ORF">OB914_15540</name>
    <name evidence="2" type="ORF">OB916_15045</name>
</gene>
<keyword evidence="1" id="KW-1133">Transmembrane helix</keyword>
<evidence type="ECO:0000313" key="4">
    <source>
        <dbReference type="Proteomes" id="UP001208186"/>
    </source>
</evidence>
<keyword evidence="1" id="KW-0472">Membrane</keyword>
<evidence type="ECO:0000313" key="3">
    <source>
        <dbReference type="EMBL" id="MCU4728368.1"/>
    </source>
</evidence>
<accession>A0AAE3ID19</accession>
<protein>
    <submittedName>
        <fullName evidence="3">Uncharacterized protein</fullName>
    </submittedName>
</protein>
<name>A0AAE3ID19_9EURY</name>
<organism evidence="3 5">
    <name type="scientific">Halapricum hydrolyticum</name>
    <dbReference type="NCBI Taxonomy" id="2979991"/>
    <lineage>
        <taxon>Archaea</taxon>
        <taxon>Methanobacteriati</taxon>
        <taxon>Methanobacteriota</taxon>
        <taxon>Stenosarchaea group</taxon>
        <taxon>Halobacteria</taxon>
        <taxon>Halobacteriales</taxon>
        <taxon>Haloarculaceae</taxon>
        <taxon>Halapricum</taxon>
    </lineage>
</organism>
<dbReference type="RefSeq" id="WP_315910114.1">
    <property type="nucleotide sequence ID" value="NZ_JAOPKC010000026.1"/>
</dbReference>
<sequence length="59" mass="6174">MTSKSARLMGPALIFSPFGFVVGGPVGAIVGLIGGFVVGELYHRLAVLEQKVEALESQE</sequence>
<comment type="caution">
    <text evidence="3">The sequence shown here is derived from an EMBL/GenBank/DDBJ whole genome shotgun (WGS) entry which is preliminary data.</text>
</comment>